<protein>
    <submittedName>
        <fullName evidence="1">Type I inositol 1,4,5 trisphosphate</fullName>
    </submittedName>
</protein>
<dbReference type="Proteomes" id="UP000030665">
    <property type="component" value="Unassembled WGS sequence"/>
</dbReference>
<dbReference type="GO" id="GO:0004445">
    <property type="term" value="F:inositol-polyphosphate 5-phosphatase activity"/>
    <property type="evidence" value="ECO:0007669"/>
    <property type="project" value="InterPro"/>
</dbReference>
<dbReference type="PANTHER" id="PTHR12997">
    <property type="entry name" value="TYPE I INOSITOL-1,4,5-TRISPHOSPHATE 5-PHOSPHATASE"/>
    <property type="match status" value="1"/>
</dbReference>
<dbReference type="PANTHER" id="PTHR12997:SF5">
    <property type="entry name" value="ENDONUCLEASE_EXONUCLEASE_PHOSPHATASE FAMILY PROTEIN"/>
    <property type="match status" value="1"/>
</dbReference>
<proteinExistence type="predicted"/>
<dbReference type="SUPFAM" id="SSF56219">
    <property type="entry name" value="DNase I-like"/>
    <property type="match status" value="1"/>
</dbReference>
<evidence type="ECO:0000313" key="1">
    <source>
        <dbReference type="EMBL" id="CDW54969.1"/>
    </source>
</evidence>
<evidence type="ECO:0000313" key="2">
    <source>
        <dbReference type="Proteomes" id="UP000030665"/>
    </source>
</evidence>
<dbReference type="InterPro" id="IPR039737">
    <property type="entry name" value="INPP5A"/>
</dbReference>
<keyword evidence="2" id="KW-1185">Reference proteome</keyword>
<dbReference type="OrthoDB" id="5780965at2759"/>
<accession>A0A077Z559</accession>
<organism evidence="1 2">
    <name type="scientific">Trichuris trichiura</name>
    <name type="common">Whipworm</name>
    <name type="synonym">Trichocephalus trichiurus</name>
    <dbReference type="NCBI Taxonomy" id="36087"/>
    <lineage>
        <taxon>Eukaryota</taxon>
        <taxon>Metazoa</taxon>
        <taxon>Ecdysozoa</taxon>
        <taxon>Nematoda</taxon>
        <taxon>Enoplea</taxon>
        <taxon>Dorylaimia</taxon>
        <taxon>Trichinellida</taxon>
        <taxon>Trichuridae</taxon>
        <taxon>Trichuris</taxon>
    </lineage>
</organism>
<dbReference type="Gene3D" id="3.60.10.10">
    <property type="entry name" value="Endonuclease/exonuclease/phosphatase"/>
    <property type="match status" value="1"/>
</dbReference>
<reference evidence="1" key="2">
    <citation type="submission" date="2014-03" db="EMBL/GenBank/DDBJ databases">
        <title>The whipworm genome and dual-species transcriptomics of an intimate host-pathogen interaction.</title>
        <authorList>
            <person name="Foth B.J."/>
            <person name="Tsai I.J."/>
            <person name="Reid A.J."/>
            <person name="Bancroft A.J."/>
            <person name="Nichol S."/>
            <person name="Tracey A."/>
            <person name="Holroyd N."/>
            <person name="Cotton J.A."/>
            <person name="Stanley E.J."/>
            <person name="Zarowiecki M."/>
            <person name="Liu J.Z."/>
            <person name="Huckvale T."/>
            <person name="Cooper P.J."/>
            <person name="Grencis R.K."/>
            <person name="Berriman M."/>
        </authorList>
    </citation>
    <scope>NUCLEOTIDE SEQUENCE [LARGE SCALE GENOMIC DNA]</scope>
</reference>
<gene>
    <name evidence="1" type="ORF">TTRE_0000323901</name>
</gene>
<dbReference type="AlphaFoldDB" id="A0A077Z559"/>
<sequence>MEDVQYARMVFISANISFLAKESDECIESWINAVSKEISDQKPVFAAVHLQGLHRVENDSAFLDSITRTLYRHKDLTMFDAVREIYDLDSLGICSIYFVSNTARPLLFDYKNRSYRPVDGNYSDSHLRSSNIDHERLGKVDGDPVGFMMTRWMLFDQPFDFVNLVLNGERSLLDSCSKWPSEGGEQRKQFLNQILDRMDTYMHEDSMIFAGYFNMSIDVSRLIKDQLFLHKAVIQENNRKDVINAFDLANRKMFTINDNEFNFYDNHNWLFGTCNGQLIRKYDTEMKNYVGDRLFEPHVFFPPTDFYTPNSDAESNDVLHFSTTNSPGWRSRIVMNERLRERIQHDSFSSSSLYYGIVGEPDYISESKPVTLIATIWVK</sequence>
<dbReference type="EMBL" id="HG805927">
    <property type="protein sequence ID" value="CDW54969.1"/>
    <property type="molecule type" value="Genomic_DNA"/>
</dbReference>
<name>A0A077Z559_TRITR</name>
<reference evidence="1" key="1">
    <citation type="submission" date="2014-01" db="EMBL/GenBank/DDBJ databases">
        <authorList>
            <person name="Aslett M."/>
        </authorList>
    </citation>
    <scope>NUCLEOTIDE SEQUENCE</scope>
</reference>
<dbReference type="InterPro" id="IPR036691">
    <property type="entry name" value="Endo/exonu/phosph_ase_sf"/>
</dbReference>
<dbReference type="STRING" id="36087.A0A077Z559"/>